<gene>
    <name evidence="3" type="ORF">P691DRAFT_852471</name>
</gene>
<dbReference type="GO" id="GO:0004674">
    <property type="term" value="F:protein serine/threonine kinase activity"/>
    <property type="evidence" value="ECO:0007669"/>
    <property type="project" value="TreeGrafter"/>
</dbReference>
<dbReference type="SUPFAM" id="SSF52540">
    <property type="entry name" value="P-loop containing nucleoside triphosphate hydrolases"/>
    <property type="match status" value="1"/>
</dbReference>
<dbReference type="GO" id="GO:0005524">
    <property type="term" value="F:ATP binding"/>
    <property type="evidence" value="ECO:0007669"/>
    <property type="project" value="InterPro"/>
</dbReference>
<feature type="compositionally biased region" description="Low complexity" evidence="1">
    <location>
        <begin position="480"/>
        <end position="493"/>
    </location>
</feature>
<dbReference type="AlphaFoldDB" id="A0A9P5XEF3"/>
<dbReference type="GO" id="GO:0005525">
    <property type="term" value="F:GTP binding"/>
    <property type="evidence" value="ECO:0007669"/>
    <property type="project" value="InterPro"/>
</dbReference>
<feature type="region of interest" description="Disordered" evidence="1">
    <location>
        <begin position="343"/>
        <end position="570"/>
    </location>
</feature>
<proteinExistence type="predicted"/>
<dbReference type="CDD" id="cd00882">
    <property type="entry name" value="Ras_like_GTPase"/>
    <property type="match status" value="1"/>
</dbReference>
<dbReference type="InterPro" id="IPR051681">
    <property type="entry name" value="Ser/Thr_Kinases-Pseudokinases"/>
</dbReference>
<keyword evidence="4" id="KW-1185">Reference proteome</keyword>
<feature type="non-terminal residue" evidence="3">
    <location>
        <position position="1"/>
    </location>
</feature>
<dbReference type="PANTHER" id="PTHR44329:SF261">
    <property type="entry name" value="ZINC FINGER CONTAINING PROTEIN KINASE-RELATED"/>
    <property type="match status" value="1"/>
</dbReference>
<dbReference type="PANTHER" id="PTHR44329">
    <property type="entry name" value="SERINE/THREONINE-PROTEIN KINASE TNNI3K-RELATED"/>
    <property type="match status" value="1"/>
</dbReference>
<dbReference type="Pfam" id="PF00069">
    <property type="entry name" value="Pkinase"/>
    <property type="match status" value="1"/>
</dbReference>
<dbReference type="InterPro" id="IPR008271">
    <property type="entry name" value="Ser/Thr_kinase_AS"/>
</dbReference>
<dbReference type="Proteomes" id="UP000807342">
    <property type="component" value="Unassembled WGS sequence"/>
</dbReference>
<dbReference type="PROSITE" id="PS00108">
    <property type="entry name" value="PROTEIN_KINASE_ST"/>
    <property type="match status" value="1"/>
</dbReference>
<dbReference type="Pfam" id="PF01926">
    <property type="entry name" value="MMR_HSR1"/>
    <property type="match status" value="1"/>
</dbReference>
<dbReference type="PROSITE" id="PS50011">
    <property type="entry name" value="PROTEIN_KINASE_DOM"/>
    <property type="match status" value="1"/>
</dbReference>
<accession>A0A9P5XEF3</accession>
<dbReference type="InterPro" id="IPR011009">
    <property type="entry name" value="Kinase-like_dom_sf"/>
</dbReference>
<comment type="caution">
    <text evidence="3">The sequence shown here is derived from an EMBL/GenBank/DDBJ whole genome shotgun (WGS) entry which is preliminary data.</text>
</comment>
<protein>
    <submittedName>
        <fullName evidence="3">Kinase-like protein</fullName>
    </submittedName>
</protein>
<dbReference type="EMBL" id="MU151128">
    <property type="protein sequence ID" value="KAF9449509.1"/>
    <property type="molecule type" value="Genomic_DNA"/>
</dbReference>
<dbReference type="Gene3D" id="3.40.50.300">
    <property type="entry name" value="P-loop containing nucleotide triphosphate hydrolases"/>
    <property type="match status" value="1"/>
</dbReference>
<feature type="compositionally biased region" description="Low complexity" evidence="1">
    <location>
        <begin position="541"/>
        <end position="557"/>
    </location>
</feature>
<dbReference type="SUPFAM" id="SSF56112">
    <property type="entry name" value="Protein kinase-like (PK-like)"/>
    <property type="match status" value="1"/>
</dbReference>
<feature type="domain" description="Protein kinase" evidence="2">
    <location>
        <begin position="27"/>
        <end position="293"/>
    </location>
</feature>
<keyword evidence="3" id="KW-0418">Kinase</keyword>
<dbReference type="InterPro" id="IPR006073">
    <property type="entry name" value="GTP-bd"/>
</dbReference>
<evidence type="ECO:0000259" key="2">
    <source>
        <dbReference type="PROSITE" id="PS50011"/>
    </source>
</evidence>
<dbReference type="SMART" id="SM00220">
    <property type="entry name" value="S_TKc"/>
    <property type="match status" value="1"/>
</dbReference>
<feature type="compositionally biased region" description="Low complexity" evidence="1">
    <location>
        <begin position="388"/>
        <end position="403"/>
    </location>
</feature>
<dbReference type="InterPro" id="IPR027417">
    <property type="entry name" value="P-loop_NTPase"/>
</dbReference>
<evidence type="ECO:0000256" key="1">
    <source>
        <dbReference type="SAM" id="MobiDB-lite"/>
    </source>
</evidence>
<feature type="compositionally biased region" description="Pro residues" evidence="1">
    <location>
        <begin position="531"/>
        <end position="540"/>
    </location>
</feature>
<keyword evidence="3" id="KW-0808">Transferase</keyword>
<dbReference type="InterPro" id="IPR000719">
    <property type="entry name" value="Prot_kinase_dom"/>
</dbReference>
<feature type="compositionally biased region" description="Polar residues" evidence="1">
    <location>
        <begin position="343"/>
        <end position="353"/>
    </location>
</feature>
<dbReference type="Gene3D" id="1.10.510.10">
    <property type="entry name" value="Transferase(Phosphotransferase) domain 1"/>
    <property type="match status" value="1"/>
</dbReference>
<dbReference type="OrthoDB" id="4062651at2759"/>
<feature type="compositionally biased region" description="Polar residues" evidence="1">
    <location>
        <begin position="370"/>
        <end position="381"/>
    </location>
</feature>
<sequence length="693" mass="74995">NRILVILCKLATSARVYPQRFVLEALEYDTEAVTGGGFATVHKGRYHGRSVCVKILFDRVGKKVSHKLLQECIKELILWAHLSHPNILPFYGVFGGDSRIRLVSPWMANGTICEYSRRLPQVSRMPLISDVVDGLLYLHKLNIVHSDLKGANVLISDRGRAFITDFGISHIATVAGRQQFTSSLIGNTARWAPPETFDQDPEVPIRPTKAQDIWSFGCLCYEVLSRKPPFHQYRTERLSVVAIIGGEIPLRPGSGHDPDWDDISDQMWTLMESCWSHTPEDRPTFQYIRGRFAEMDIQDDSPGAPGRIGDDLILGRSVELDENRVVGILLSLLSRIDATLPTFSATSTQQQPPTHSPGASWESEPLGQDQLPSKQSPSQSGPILIPDSSSAPATTRTSAPKPRLLGAPGAYVQPHTPVPGSFTFDHGRTQPDEQQPAPCPPPKGTLDAVSPLPSHLNAPFVQSPPIPPIPAAQADSTVQIPPKSSSIKKSSPIADPVTQAKGSQAGVSRSLAGATEATPLRRPQNSLQSPEPTPSPPQGLPPSASTSSLAPTSAPLTRTPLTNGPNHSRSRLRALGRSLSAAYSTTTPSTWGSNTNVGTGIPTEKLRSEDIIIAVMGPTGTGKSHFIDVLTRSQPGTRSGHKLGSHTGEVQCTILKGYEGNRSLVLVDTPGFDDTEKSDMEILDMISKWLEKT</sequence>
<evidence type="ECO:0000313" key="3">
    <source>
        <dbReference type="EMBL" id="KAF9449509.1"/>
    </source>
</evidence>
<reference evidence="3" key="1">
    <citation type="submission" date="2020-11" db="EMBL/GenBank/DDBJ databases">
        <authorList>
            <consortium name="DOE Joint Genome Institute"/>
            <person name="Ahrendt S."/>
            <person name="Riley R."/>
            <person name="Andreopoulos W."/>
            <person name="Labutti K."/>
            <person name="Pangilinan J."/>
            <person name="Ruiz-Duenas F.J."/>
            <person name="Barrasa J.M."/>
            <person name="Sanchez-Garcia M."/>
            <person name="Camarero S."/>
            <person name="Miyauchi S."/>
            <person name="Serrano A."/>
            <person name="Linde D."/>
            <person name="Babiker R."/>
            <person name="Drula E."/>
            <person name="Ayuso-Fernandez I."/>
            <person name="Pacheco R."/>
            <person name="Padilla G."/>
            <person name="Ferreira P."/>
            <person name="Barriuso J."/>
            <person name="Kellner H."/>
            <person name="Castanera R."/>
            <person name="Alfaro M."/>
            <person name="Ramirez L."/>
            <person name="Pisabarro A.G."/>
            <person name="Kuo A."/>
            <person name="Tritt A."/>
            <person name="Lipzen A."/>
            <person name="He G."/>
            <person name="Yan M."/>
            <person name="Ng V."/>
            <person name="Cullen D."/>
            <person name="Martin F."/>
            <person name="Rosso M.-N."/>
            <person name="Henrissat B."/>
            <person name="Hibbett D."/>
            <person name="Martinez A.T."/>
            <person name="Grigoriev I.V."/>
        </authorList>
    </citation>
    <scope>NUCLEOTIDE SEQUENCE</scope>
    <source>
        <strain evidence="3">MF-IS2</strain>
    </source>
</reference>
<organism evidence="3 4">
    <name type="scientific">Macrolepiota fuliginosa MF-IS2</name>
    <dbReference type="NCBI Taxonomy" id="1400762"/>
    <lineage>
        <taxon>Eukaryota</taxon>
        <taxon>Fungi</taxon>
        <taxon>Dikarya</taxon>
        <taxon>Basidiomycota</taxon>
        <taxon>Agaricomycotina</taxon>
        <taxon>Agaricomycetes</taxon>
        <taxon>Agaricomycetidae</taxon>
        <taxon>Agaricales</taxon>
        <taxon>Agaricineae</taxon>
        <taxon>Agaricaceae</taxon>
        <taxon>Macrolepiota</taxon>
    </lineage>
</organism>
<evidence type="ECO:0000313" key="4">
    <source>
        <dbReference type="Proteomes" id="UP000807342"/>
    </source>
</evidence>
<name>A0A9P5XEF3_9AGAR</name>